<organism evidence="2 3">
    <name type="scientific">Dyella jejuensis</name>
    <dbReference type="NCBI Taxonomy" id="1432009"/>
    <lineage>
        <taxon>Bacteria</taxon>
        <taxon>Pseudomonadati</taxon>
        <taxon>Pseudomonadota</taxon>
        <taxon>Gammaproteobacteria</taxon>
        <taxon>Lysobacterales</taxon>
        <taxon>Rhodanobacteraceae</taxon>
        <taxon>Dyella</taxon>
    </lineage>
</organism>
<evidence type="ECO:0000313" key="2">
    <source>
        <dbReference type="EMBL" id="MFK2901217.1"/>
    </source>
</evidence>
<gene>
    <name evidence="2" type="ORF">ISP15_12785</name>
</gene>
<keyword evidence="1" id="KW-0732">Signal</keyword>
<proteinExistence type="predicted"/>
<accession>A0ABW8JJC4</accession>
<evidence type="ECO:0000313" key="3">
    <source>
        <dbReference type="Proteomes" id="UP001620461"/>
    </source>
</evidence>
<reference evidence="2 3" key="1">
    <citation type="submission" date="2020-10" db="EMBL/GenBank/DDBJ databases">
        <title>Phylogeny of dyella-like bacteria.</title>
        <authorList>
            <person name="Fu J."/>
        </authorList>
    </citation>
    <scope>NUCLEOTIDE SEQUENCE [LARGE SCALE GENOMIC DNA]</scope>
    <source>
        <strain evidence="2 3">JP1</strain>
    </source>
</reference>
<evidence type="ECO:0000256" key="1">
    <source>
        <dbReference type="SAM" id="SignalP"/>
    </source>
</evidence>
<feature type="signal peptide" evidence="1">
    <location>
        <begin position="1"/>
        <end position="22"/>
    </location>
</feature>
<protein>
    <submittedName>
        <fullName evidence="2">Uncharacterized protein</fullName>
    </submittedName>
</protein>
<sequence length="158" mass="16031">MQIMLRKSLIALALCSAAGAMAVPLQAQEINFGDLPGGTDCSTTDVNSNGTVIGECISSSDTGELSEAIYVLPGQSAPIPLPVLADGKLCNAGSIGDDGTISGDCDDADDVDQAVAWTADSSGNYTAAPSVLLPFQGAIMHLPTTAIRQAKSMLRASS</sequence>
<name>A0ABW8JJC4_9GAMM</name>
<dbReference type="EMBL" id="JADIKJ010000014">
    <property type="protein sequence ID" value="MFK2901217.1"/>
    <property type="molecule type" value="Genomic_DNA"/>
</dbReference>
<comment type="caution">
    <text evidence="2">The sequence shown here is derived from an EMBL/GenBank/DDBJ whole genome shotgun (WGS) entry which is preliminary data.</text>
</comment>
<feature type="chain" id="PRO_5045066189" evidence="1">
    <location>
        <begin position="23"/>
        <end position="158"/>
    </location>
</feature>
<dbReference type="RefSeq" id="WP_404547916.1">
    <property type="nucleotide sequence ID" value="NZ_JADIKJ010000014.1"/>
</dbReference>
<keyword evidence="3" id="KW-1185">Reference proteome</keyword>
<dbReference type="Proteomes" id="UP001620461">
    <property type="component" value="Unassembled WGS sequence"/>
</dbReference>